<feature type="repeat" description="Cell wall-binding" evidence="2">
    <location>
        <begin position="147"/>
        <end position="168"/>
    </location>
</feature>
<gene>
    <name evidence="4" type="ORF">K5V21_03155</name>
</gene>
<reference evidence="4 5" key="1">
    <citation type="journal article" date="2021" name="Cell Host Microbe">
        <title>in vivo commensal control of Clostridioides difficile virulence.</title>
        <authorList>
            <person name="Girinathan B.P."/>
            <person name="Dibenedetto N."/>
            <person name="Worley J.N."/>
            <person name="Peltier J."/>
            <person name="Arrieta-Ortiz M.L."/>
            <person name="Rupa Christinal Immanuel S."/>
            <person name="Lavin R."/>
            <person name="Delaney M.L."/>
            <person name="Cummins C."/>
            <person name="Hoffmann M."/>
            <person name="Luo Y."/>
            <person name="Gonzalez-Escalona N."/>
            <person name="Allard M."/>
            <person name="Onderdonk A.B."/>
            <person name="Gerber G.K."/>
            <person name="Sonenshein A.L."/>
            <person name="Baliga N."/>
            <person name="Dupuy B."/>
            <person name="Bry L."/>
        </authorList>
    </citation>
    <scope>NUCLEOTIDE SEQUENCE [LARGE SCALE GENOMIC DNA]</scope>
    <source>
        <strain evidence="4 5">DSM 599</strain>
    </source>
</reference>
<name>A0ABS7KV25_CLOSR</name>
<sequence length="958" mass="110186">MKRESIIKMLILSAVVAGSGATPNLEANAATLINDNAKNISSDVKSGWINKDGKRYYVKPNGEVAKYLQTIDGKTYYFNGSGEMVTGWLRYVDNNEWHYFGQDGSMQKGWLTLGDKKYYLNDKGARVNYLQIIGGKTYYFNGSGEMVTGWLRYVDNNEWHYFGQDGSMQKGWLTLGDKKYYLNDKGARVTGNIKIDNKEYNFDKNGILIESNQGWVTRDGKRYYVKPNGEVAKYLQTIDGKTYYFNGSGEMVTGWLRYLDNNEWHYFGQDGSMQKGWITLGGKRYYLNDKGARVNYLQIIGGKTYYFNGSGEMVTGWLRYLDNNEWHYFGQDGSMQKGWLTLGDKKYYLNDKGARVTGNIKIDNKEYNFDKNGILIESNQGWVTRDGKRYYVKPNGEVAKYLQTIDGKTYYFNGSGEMVTGWLRYLDNNEWHYFGQDGSMQKGWITLGGKRYYLNDKGARVNYLQIIGGKTYYFNGSGEMVTGWLRYLDNNEWHYFGQDGSMQKGWLTLGGKKYYLNDKGARVNYLQTIDGETYYFTSNGEMVSGWVKYVDNNEWHYFDQDGSMHKGWLTLDGKKYYFNDKGARVNYLQTIDGKTYYFTGNGEMVSGWVKYVDNNEWHYFDQDGSMHKGWLTLDGKKYYFNEVGARVTGQVEIDGEMYEFNNDGVLKDNPFGEGKITDYTMNLRSEPSLNSEVLTTMPPNSKVQILGKVKGDLTYYHVKYVNNGHTYYGYVSIYLNGNTAVQVYDDNRADDYLGVLSEKYESNGDPGSVSSGEGDYGGKSYGAWQLSSNMGSLGGFINWLSGKNDSFYKELTNARKLDNGSYDKHFDDAWRDIAKNHYNEFYNLQHEYTKITFYDDLIKRLKNSGDYTSVLNNFAAKNVLWSTAVQHGGYGAYKIIAPLTHTTNVEDFITSVYKERGRRDSDGNLVYFRSSSKAVQEGVASRYVREREDAIRMYRDSL</sequence>
<dbReference type="Pfam" id="PF01473">
    <property type="entry name" value="Choline_bind_1"/>
    <property type="match status" value="8"/>
</dbReference>
<dbReference type="SMART" id="SM00287">
    <property type="entry name" value="SH3b"/>
    <property type="match status" value="1"/>
</dbReference>
<feature type="repeat" description="Cell wall-binding" evidence="2">
    <location>
        <begin position="523"/>
        <end position="542"/>
    </location>
</feature>
<organism evidence="4 5">
    <name type="scientific">Clostridium sardiniense</name>
    <name type="common">Clostridium absonum</name>
    <dbReference type="NCBI Taxonomy" id="29369"/>
    <lineage>
        <taxon>Bacteria</taxon>
        <taxon>Bacillati</taxon>
        <taxon>Bacillota</taxon>
        <taxon>Clostridia</taxon>
        <taxon>Eubacteriales</taxon>
        <taxon>Clostridiaceae</taxon>
        <taxon>Clostridium</taxon>
    </lineage>
</organism>
<keyword evidence="5" id="KW-1185">Reference proteome</keyword>
<dbReference type="Proteomes" id="UP001299068">
    <property type="component" value="Unassembled WGS sequence"/>
</dbReference>
<dbReference type="EMBL" id="JAIKTU010000002">
    <property type="protein sequence ID" value="MBY0754447.1"/>
    <property type="molecule type" value="Genomic_DNA"/>
</dbReference>
<dbReference type="Gene3D" id="2.10.270.20">
    <property type="match status" value="6"/>
</dbReference>
<dbReference type="Pfam" id="PF21277">
    <property type="entry name" value="T6SS_VgrG3-like_C"/>
    <property type="match status" value="1"/>
</dbReference>
<dbReference type="InterPro" id="IPR049073">
    <property type="entry name" value="T6SS_VgrG3-like_C"/>
</dbReference>
<feature type="repeat" description="Cell wall-binding" evidence="2">
    <location>
        <begin position="419"/>
        <end position="440"/>
    </location>
</feature>
<feature type="repeat" description="Cell wall-binding" evidence="2">
    <location>
        <begin position="85"/>
        <end position="106"/>
    </location>
</feature>
<feature type="repeat" description="Cell wall-binding" evidence="2">
    <location>
        <begin position="314"/>
        <end position="335"/>
    </location>
</feature>
<dbReference type="InterPro" id="IPR018337">
    <property type="entry name" value="Cell_wall/Cho-bd_repeat"/>
</dbReference>
<feature type="domain" description="SH3b" evidence="3">
    <location>
        <begin position="671"/>
        <end position="740"/>
    </location>
</feature>
<dbReference type="SUPFAM" id="SSF69360">
    <property type="entry name" value="Cell wall binding repeat"/>
    <property type="match status" value="4"/>
</dbReference>
<proteinExistence type="predicted"/>
<dbReference type="Pfam" id="PF08239">
    <property type="entry name" value="SH3_3"/>
    <property type="match status" value="1"/>
</dbReference>
<protein>
    <submittedName>
        <fullName evidence="4">SH3 domain-containing protein</fullName>
    </submittedName>
</protein>
<feature type="repeat" description="Cell wall-binding" evidence="2">
    <location>
        <begin position="481"/>
        <end position="502"/>
    </location>
</feature>
<dbReference type="Gene3D" id="2.10.270.10">
    <property type="entry name" value="Cholin Binding"/>
    <property type="match status" value="4"/>
</dbReference>
<evidence type="ECO:0000256" key="2">
    <source>
        <dbReference type="PROSITE-ProRule" id="PRU00591"/>
    </source>
</evidence>
<feature type="repeat" description="Cell wall-binding" evidence="2">
    <location>
        <begin position="252"/>
        <end position="273"/>
    </location>
</feature>
<evidence type="ECO:0000313" key="5">
    <source>
        <dbReference type="Proteomes" id="UP001299068"/>
    </source>
</evidence>
<feature type="repeat" description="Cell wall-binding" evidence="2">
    <location>
        <begin position="543"/>
        <end position="564"/>
    </location>
</feature>
<feature type="repeat" description="Cell wall-binding" evidence="2">
    <location>
        <begin position="565"/>
        <end position="584"/>
    </location>
</feature>
<evidence type="ECO:0000256" key="1">
    <source>
        <dbReference type="ARBA" id="ARBA00022737"/>
    </source>
</evidence>
<feature type="repeat" description="Cell wall-binding" evidence="2">
    <location>
        <begin position="605"/>
        <end position="626"/>
    </location>
</feature>
<evidence type="ECO:0000259" key="3">
    <source>
        <dbReference type="PROSITE" id="PS51781"/>
    </source>
</evidence>
<feature type="repeat" description="Cell wall-binding" evidence="2">
    <location>
        <begin position="585"/>
        <end position="604"/>
    </location>
</feature>
<keyword evidence="1" id="KW-0677">Repeat</keyword>
<dbReference type="PROSITE" id="PS51781">
    <property type="entry name" value="SH3B"/>
    <property type="match status" value="1"/>
</dbReference>
<evidence type="ECO:0000313" key="4">
    <source>
        <dbReference type="EMBL" id="MBY0754447.1"/>
    </source>
</evidence>
<comment type="caution">
    <text evidence="4">The sequence shown here is derived from an EMBL/GenBank/DDBJ whole genome shotgun (WGS) entry which is preliminary data.</text>
</comment>
<dbReference type="Gene3D" id="2.30.30.40">
    <property type="entry name" value="SH3 Domains"/>
    <property type="match status" value="1"/>
</dbReference>
<dbReference type="PROSITE" id="PS51170">
    <property type="entry name" value="CW"/>
    <property type="match status" value="11"/>
</dbReference>
<accession>A0ABS7KV25</accession>
<dbReference type="Pfam" id="PF19127">
    <property type="entry name" value="Choline_bind_3"/>
    <property type="match status" value="10"/>
</dbReference>
<dbReference type="RefSeq" id="WP_221859065.1">
    <property type="nucleotide sequence ID" value="NZ_JAIKTU010000002.1"/>
</dbReference>
<dbReference type="InterPro" id="IPR003646">
    <property type="entry name" value="SH3-like_bac-type"/>
</dbReference>